<accession>A0ABU5VX96</accession>
<organism evidence="1 2">
    <name type="scientific">Bacteriovorax antarcticus</name>
    <dbReference type="NCBI Taxonomy" id="3088717"/>
    <lineage>
        <taxon>Bacteria</taxon>
        <taxon>Pseudomonadati</taxon>
        <taxon>Bdellovibrionota</taxon>
        <taxon>Bacteriovoracia</taxon>
        <taxon>Bacteriovoracales</taxon>
        <taxon>Bacteriovoracaceae</taxon>
        <taxon>Bacteriovorax</taxon>
    </lineage>
</organism>
<comment type="caution">
    <text evidence="1">The sequence shown here is derived from an EMBL/GenBank/DDBJ whole genome shotgun (WGS) entry which is preliminary data.</text>
</comment>
<evidence type="ECO:0000313" key="2">
    <source>
        <dbReference type="Proteomes" id="UP001302274"/>
    </source>
</evidence>
<sequence length="48" mass="5513">MQKIEKTGPVFRALAVILALILLFFSVKVFAINHELQGNFIEQFYVSK</sequence>
<dbReference type="EMBL" id="JAYGJQ010000002">
    <property type="protein sequence ID" value="MEA9357678.1"/>
    <property type="molecule type" value="Genomic_DNA"/>
</dbReference>
<evidence type="ECO:0000313" key="1">
    <source>
        <dbReference type="EMBL" id="MEA9357678.1"/>
    </source>
</evidence>
<dbReference type="Proteomes" id="UP001302274">
    <property type="component" value="Unassembled WGS sequence"/>
</dbReference>
<proteinExistence type="predicted"/>
<name>A0ABU5VX96_9BACT</name>
<reference evidence="1 2" key="1">
    <citation type="submission" date="2023-11" db="EMBL/GenBank/DDBJ databases">
        <title>A Novel Polar Bacteriovorax (B. antarcticus) Isolated from the Biocrust in Antarctica.</title>
        <authorList>
            <person name="Mun W."/>
            <person name="Choi S.Y."/>
            <person name="Mitchell R.J."/>
        </authorList>
    </citation>
    <scope>NUCLEOTIDE SEQUENCE [LARGE SCALE GENOMIC DNA]</scope>
    <source>
        <strain evidence="1 2">PP10</strain>
    </source>
</reference>
<gene>
    <name evidence="1" type="ORF">SHI21_15720</name>
</gene>
<keyword evidence="2" id="KW-1185">Reference proteome</keyword>
<dbReference type="RefSeq" id="WP_323577790.1">
    <property type="nucleotide sequence ID" value="NZ_JAYGJQ010000002.1"/>
</dbReference>
<protein>
    <submittedName>
        <fullName evidence="1">Uncharacterized protein</fullName>
    </submittedName>
</protein>